<organism evidence="2 3">
    <name type="scientific">Rhizophagus irregularis</name>
    <dbReference type="NCBI Taxonomy" id="588596"/>
    <lineage>
        <taxon>Eukaryota</taxon>
        <taxon>Fungi</taxon>
        <taxon>Fungi incertae sedis</taxon>
        <taxon>Mucoromycota</taxon>
        <taxon>Glomeromycotina</taxon>
        <taxon>Glomeromycetes</taxon>
        <taxon>Glomerales</taxon>
        <taxon>Glomeraceae</taxon>
        <taxon>Rhizophagus</taxon>
    </lineage>
</organism>
<dbReference type="AlphaFoldDB" id="A0A2I1GL07"/>
<proteinExistence type="predicted"/>
<dbReference type="Proteomes" id="UP000234323">
    <property type="component" value="Unassembled WGS sequence"/>
</dbReference>
<dbReference type="EMBL" id="LLXI01000532">
    <property type="protein sequence ID" value="PKY47297.1"/>
    <property type="molecule type" value="Genomic_DNA"/>
</dbReference>
<protein>
    <submittedName>
        <fullName evidence="2">Uncharacterized protein</fullName>
    </submittedName>
</protein>
<reference evidence="2 3" key="1">
    <citation type="submission" date="2015-10" db="EMBL/GenBank/DDBJ databases">
        <title>Genome analyses suggest a sexual origin of heterokaryosis in a supposedly ancient asexual fungus.</title>
        <authorList>
            <person name="Ropars J."/>
            <person name="Sedzielewska K."/>
            <person name="Noel J."/>
            <person name="Charron P."/>
            <person name="Farinelli L."/>
            <person name="Marton T."/>
            <person name="Kruger M."/>
            <person name="Pelin A."/>
            <person name="Brachmann A."/>
            <person name="Corradi N."/>
        </authorList>
    </citation>
    <scope>NUCLEOTIDE SEQUENCE [LARGE SCALE GENOMIC DNA]</scope>
    <source>
        <strain evidence="2 3">A4</strain>
    </source>
</reference>
<accession>A0A2I1GL07</accession>
<gene>
    <name evidence="2" type="ORF">RhiirA4_462428</name>
</gene>
<evidence type="ECO:0000256" key="1">
    <source>
        <dbReference type="SAM" id="MobiDB-lite"/>
    </source>
</evidence>
<name>A0A2I1GL07_9GLOM</name>
<evidence type="ECO:0000313" key="3">
    <source>
        <dbReference type="Proteomes" id="UP000234323"/>
    </source>
</evidence>
<sequence length="172" mass="19688">MTDEQRTNILEQDKLAHQTRYAAQQEQLKTLFLKIGCNNIDNYIEDMMEDGQVILSPLHETPPMLYNLLTSNDPNTKTLCALYHRIGGNYGFLLIGGRKRDMRQYNKPTASEVANMDGMIDLLIGSEISRINKGKGRAIEIESNEFNDEQEEEEETKSDDEQEIGDEQTEVK</sequence>
<evidence type="ECO:0000313" key="2">
    <source>
        <dbReference type="EMBL" id="PKY47297.1"/>
    </source>
</evidence>
<comment type="caution">
    <text evidence="2">The sequence shown here is derived from an EMBL/GenBank/DDBJ whole genome shotgun (WGS) entry which is preliminary data.</text>
</comment>
<feature type="compositionally biased region" description="Acidic residues" evidence="1">
    <location>
        <begin position="142"/>
        <end position="172"/>
    </location>
</feature>
<keyword evidence="3" id="KW-1185">Reference proteome</keyword>
<feature type="region of interest" description="Disordered" evidence="1">
    <location>
        <begin position="141"/>
        <end position="172"/>
    </location>
</feature>